<dbReference type="RefSeq" id="WP_149485677.1">
    <property type="nucleotide sequence ID" value="NZ_CP036150.1"/>
</dbReference>
<name>A0A5C1QJD9_9SPIO</name>
<dbReference type="OrthoDB" id="354698at2"/>
<proteinExistence type="predicted"/>
<dbReference type="EMBL" id="CP036150">
    <property type="protein sequence ID" value="QEN07597.1"/>
    <property type="molecule type" value="Genomic_DNA"/>
</dbReference>
<keyword evidence="3" id="KW-1185">Reference proteome</keyword>
<evidence type="ECO:0000313" key="3">
    <source>
        <dbReference type="Proteomes" id="UP000324209"/>
    </source>
</evidence>
<dbReference type="AlphaFoldDB" id="A0A5C1QJD9"/>
<feature type="coiled-coil region" evidence="1">
    <location>
        <begin position="231"/>
        <end position="265"/>
    </location>
</feature>
<dbReference type="Proteomes" id="UP000324209">
    <property type="component" value="Chromosome"/>
</dbReference>
<gene>
    <name evidence="2" type="ORF">EXM22_06195</name>
</gene>
<reference evidence="2 3" key="1">
    <citation type="submission" date="2019-02" db="EMBL/GenBank/DDBJ databases">
        <title>Complete Genome Sequence and Methylome Analysis of free living Spirochaetas.</title>
        <authorList>
            <person name="Fomenkov A."/>
            <person name="Dubinina G."/>
            <person name="Leshcheva N."/>
            <person name="Mikheeva N."/>
            <person name="Grabovich M."/>
            <person name="Vincze T."/>
            <person name="Roberts R.J."/>
        </authorList>
    </citation>
    <scope>NUCLEOTIDE SEQUENCE [LARGE SCALE GENOMIC DNA]</scope>
    <source>
        <strain evidence="2 3">K2</strain>
    </source>
</reference>
<evidence type="ECO:0000256" key="1">
    <source>
        <dbReference type="SAM" id="Coils"/>
    </source>
</evidence>
<keyword evidence="1" id="KW-0175">Coiled coil</keyword>
<dbReference type="KEGG" id="ock:EXM22_06195"/>
<protein>
    <submittedName>
        <fullName evidence="2">Uncharacterized protein</fullName>
    </submittedName>
</protein>
<evidence type="ECO:0000313" key="2">
    <source>
        <dbReference type="EMBL" id="QEN07597.1"/>
    </source>
</evidence>
<accession>A0A5C1QJD9</accession>
<organism evidence="2 3">
    <name type="scientific">Oceanispirochaeta crateris</name>
    <dbReference type="NCBI Taxonomy" id="2518645"/>
    <lineage>
        <taxon>Bacteria</taxon>
        <taxon>Pseudomonadati</taxon>
        <taxon>Spirochaetota</taxon>
        <taxon>Spirochaetia</taxon>
        <taxon>Spirochaetales</taxon>
        <taxon>Spirochaetaceae</taxon>
        <taxon>Oceanispirochaeta</taxon>
    </lineage>
</organism>
<sequence>MNQEQVKEKLLQIDSEVADFDLIFSGKESKKVDGLYHPEKKEIIIHNKNFTDDNALVYTAIHEFAHHVQFTQHEGEVTMRSHTVLFWDIFHRLLKKAEELGIYINVFEEDSRFMNLTTEIKEKFLSVNGKVMKDFGKLLIQALDLCQQNHAIFEDYVDRALGMNRNSAKSIMKVYAMDVNPEIGFENMKIIAGVKEPQKRKELEKAFIEGQSQDMVKQTIRKEKPEPVMTVKRLESQKKRIEKSIQAMQVKLADLEMKIDEVKQDSQE</sequence>